<feature type="compositionally biased region" description="Polar residues" evidence="1">
    <location>
        <begin position="659"/>
        <end position="692"/>
    </location>
</feature>
<sequence length="700" mass="74497">MPFTRSEQGPGWDLLTDVPWVHEVCCSLLPSNTLGTHTTTTQPPSGCPNKQQQPVPASTPVQSSTTPSWRTEFCQKDGINRQSSITANSGPVTRQSSIIPLTQASTNQPEPSIYLPRAPHLLPGHSANPDSLHDLLNEAYIGPPAAWLKLQRRGIHLHVQFRDVHGPSPSLSHSTSATVSTPHVSLEHSECKVNPSSVSTIASVDATYMSQPDESQLSAKPFCDMTSSYGVKGKQIGRLSDPKAGYSVGINGTSYYPASNPSLTSSASLSSPASSLYSLLDWPPVESPTSYLVWPYTDAYLAEVHPGLDLNAWGDAANEAWYAALPPRPTPRPFPVHHPALMPPPLLHQPLLSASAQTVSWPITTTCCPSHSSQPTQMPPSPAVSDSFLASSAATSPSLQTRSVLTNNPISSFSSVVSSEEVDHSRKRQYCQSNHPDAISMVAVPDKDSNISPTFQSMTDGLGPSLIRNDQVADNPDISDPRPLSSLSLAPFEPDSSSSSPPKRTRRQSKQQLTLGKPLLAGIETAPVAALDSTHFDLESSVCQSNFASCPHSVPVSAHISSDFDPDHQLSSEACSLSNTFSSRKRHSLQISNAPGPVCVGGSRVPHKRRRLTCLPSSIAANVPSVADSSSSRIRRLSNPASSASTSVIEEENHFPSAGPSTSAAHFNSRSLGNSIALTGSTSTRTEKSNLPASDGVNDP</sequence>
<evidence type="ECO:0000313" key="2">
    <source>
        <dbReference type="EMBL" id="VEL39199.1"/>
    </source>
</evidence>
<protein>
    <submittedName>
        <fullName evidence="2">Uncharacterized protein</fullName>
    </submittedName>
</protein>
<feature type="compositionally biased region" description="Polar residues" evidence="1">
    <location>
        <begin position="639"/>
        <end position="648"/>
    </location>
</feature>
<feature type="region of interest" description="Disordered" evidence="1">
    <location>
        <begin position="625"/>
        <end position="700"/>
    </location>
</feature>
<feature type="region of interest" description="Disordered" evidence="1">
    <location>
        <begin position="414"/>
        <end position="518"/>
    </location>
</feature>
<feature type="compositionally biased region" description="Low complexity" evidence="1">
    <location>
        <begin position="488"/>
        <end position="502"/>
    </location>
</feature>
<dbReference type="AlphaFoldDB" id="A0A3S5CUS3"/>
<feature type="compositionally biased region" description="Polar residues" evidence="1">
    <location>
        <begin position="42"/>
        <end position="69"/>
    </location>
</feature>
<feature type="compositionally biased region" description="Polar residues" evidence="1">
    <location>
        <begin position="450"/>
        <end position="459"/>
    </location>
</feature>
<comment type="caution">
    <text evidence="2">The sequence shown here is derived from an EMBL/GenBank/DDBJ whole genome shotgun (WGS) entry which is preliminary data.</text>
</comment>
<organism evidence="2 3">
    <name type="scientific">Protopolystoma xenopodis</name>
    <dbReference type="NCBI Taxonomy" id="117903"/>
    <lineage>
        <taxon>Eukaryota</taxon>
        <taxon>Metazoa</taxon>
        <taxon>Spiralia</taxon>
        <taxon>Lophotrochozoa</taxon>
        <taxon>Platyhelminthes</taxon>
        <taxon>Monogenea</taxon>
        <taxon>Polyopisthocotylea</taxon>
        <taxon>Polystomatidea</taxon>
        <taxon>Polystomatidae</taxon>
        <taxon>Protopolystoma</taxon>
    </lineage>
</organism>
<feature type="region of interest" description="Disordered" evidence="1">
    <location>
        <begin position="36"/>
        <end position="69"/>
    </location>
</feature>
<dbReference type="EMBL" id="CAAALY010260426">
    <property type="protein sequence ID" value="VEL39199.1"/>
    <property type="molecule type" value="Genomic_DNA"/>
</dbReference>
<name>A0A3S5CUS3_9PLAT</name>
<gene>
    <name evidence="2" type="ORF">PXEA_LOCUS32639</name>
</gene>
<proteinExistence type="predicted"/>
<feature type="region of interest" description="Disordered" evidence="1">
    <location>
        <begin position="368"/>
        <end position="389"/>
    </location>
</feature>
<reference evidence="2" key="1">
    <citation type="submission" date="2018-11" db="EMBL/GenBank/DDBJ databases">
        <authorList>
            <consortium name="Pathogen Informatics"/>
        </authorList>
    </citation>
    <scope>NUCLEOTIDE SEQUENCE</scope>
</reference>
<keyword evidence="3" id="KW-1185">Reference proteome</keyword>
<accession>A0A3S5CUS3</accession>
<evidence type="ECO:0000313" key="3">
    <source>
        <dbReference type="Proteomes" id="UP000784294"/>
    </source>
</evidence>
<evidence type="ECO:0000256" key="1">
    <source>
        <dbReference type="SAM" id="MobiDB-lite"/>
    </source>
</evidence>
<dbReference type="Proteomes" id="UP000784294">
    <property type="component" value="Unassembled WGS sequence"/>
</dbReference>